<proteinExistence type="predicted"/>
<dbReference type="AlphaFoldDB" id="A0A1V1HZK0"/>
<evidence type="ECO:0000313" key="2">
    <source>
        <dbReference type="Proteomes" id="UP000245622"/>
    </source>
</evidence>
<gene>
    <name evidence="1" type="ORF">CRIB_554</name>
</gene>
<dbReference type="GeneID" id="82204742"/>
<dbReference type="RefSeq" id="WP_180703043.1">
    <property type="nucleotide sequence ID" value="NZ_CAJUCR010000031.1"/>
</dbReference>
<dbReference type="Proteomes" id="UP000245622">
    <property type="component" value="Chromosome 1"/>
</dbReference>
<evidence type="ECO:0000313" key="1">
    <source>
        <dbReference type="EMBL" id="CED93309.1"/>
    </source>
</evidence>
<organism evidence="1 2">
    <name type="scientific">Romboutsia ilealis</name>
    <dbReference type="NCBI Taxonomy" id="1115758"/>
    <lineage>
        <taxon>Bacteria</taxon>
        <taxon>Bacillati</taxon>
        <taxon>Bacillota</taxon>
        <taxon>Clostridia</taxon>
        <taxon>Peptostreptococcales</taxon>
        <taxon>Peptostreptococcaceae</taxon>
        <taxon>Romboutsia</taxon>
    </lineage>
</organism>
<sequence length="120" mass="13508">MKKAIITLSLICTGLLATSNIGDIVFAQDSQEDINKNNNVEVQIINKLNKDEAEELLSMYNPNVKYIYQGTENDFTALKEKGLKGYVFLMDADGDLGMFVNKDDAKIYYFHPSGYLELAQ</sequence>
<keyword evidence="2" id="KW-1185">Reference proteome</keyword>
<dbReference type="EMBL" id="LN555523">
    <property type="protein sequence ID" value="CED93309.1"/>
    <property type="molecule type" value="Genomic_DNA"/>
</dbReference>
<dbReference type="KEGG" id="ril:CRIB_554"/>
<name>A0A1V1HZK0_9FIRM</name>
<accession>A0A1V1HZK0</accession>
<protein>
    <submittedName>
        <fullName evidence="1">Uncharacterized protein</fullName>
    </submittedName>
</protein>
<reference evidence="1 2" key="1">
    <citation type="submission" date="2014-04" db="EMBL/GenBank/DDBJ databases">
        <authorList>
            <person name="Hornung B.V."/>
        </authorList>
    </citation>
    <scope>NUCLEOTIDE SEQUENCE [LARGE SCALE GENOMIC DNA]</scope>
    <source>
        <strain evidence="1 2">CRIB</strain>
    </source>
</reference>